<name>A0A6P4E5R7_DRORH</name>
<reference evidence="2" key="1">
    <citation type="submission" date="2025-08" db="UniProtKB">
        <authorList>
            <consortium name="RefSeq"/>
        </authorList>
    </citation>
    <scope>IDENTIFICATION</scope>
</reference>
<gene>
    <name evidence="2" type="primary">LOC108038343</name>
</gene>
<protein>
    <submittedName>
        <fullName evidence="2">Odorant receptor 22c-like</fullName>
    </submittedName>
</protein>
<sequence length="87" mass="9277">MIDSGEEPAIAGHFFRIPRISGRIVGIWPQRIRGGVGGGRPWHAHLLFVFALVVVLVGAVGELSYGCVHLDNLVVALEAFCPGTTKA</sequence>
<keyword evidence="1" id="KW-0812">Transmembrane</keyword>
<feature type="non-terminal residue" evidence="2">
    <location>
        <position position="87"/>
    </location>
</feature>
<dbReference type="RefSeq" id="XP_016970613.1">
    <property type="nucleotide sequence ID" value="XM_017115124.1"/>
</dbReference>
<dbReference type="AlphaFoldDB" id="A0A6P4E5R7"/>
<keyword evidence="1" id="KW-0472">Membrane</keyword>
<keyword evidence="1" id="KW-1133">Transmembrane helix</keyword>
<evidence type="ECO:0000256" key="1">
    <source>
        <dbReference type="SAM" id="Phobius"/>
    </source>
</evidence>
<feature type="transmembrane region" description="Helical" evidence="1">
    <location>
        <begin position="42"/>
        <end position="60"/>
    </location>
</feature>
<proteinExistence type="predicted"/>
<evidence type="ECO:0000313" key="2">
    <source>
        <dbReference type="RefSeq" id="XP_016970613.1"/>
    </source>
</evidence>
<accession>A0A6P4E5R7</accession>
<organism evidence="2">
    <name type="scientific">Drosophila rhopaloa</name>
    <name type="common">Fruit fly</name>
    <dbReference type="NCBI Taxonomy" id="1041015"/>
    <lineage>
        <taxon>Eukaryota</taxon>
        <taxon>Metazoa</taxon>
        <taxon>Ecdysozoa</taxon>
        <taxon>Arthropoda</taxon>
        <taxon>Hexapoda</taxon>
        <taxon>Insecta</taxon>
        <taxon>Pterygota</taxon>
        <taxon>Neoptera</taxon>
        <taxon>Endopterygota</taxon>
        <taxon>Diptera</taxon>
        <taxon>Brachycera</taxon>
        <taxon>Muscomorpha</taxon>
        <taxon>Ephydroidea</taxon>
        <taxon>Drosophilidae</taxon>
        <taxon>Drosophila</taxon>
        <taxon>Sophophora</taxon>
    </lineage>
</organism>
<dbReference type="OrthoDB" id="8185860at2759"/>